<keyword evidence="6 8" id="KW-0472">Membrane</keyword>
<feature type="transmembrane region" description="Helical" evidence="8">
    <location>
        <begin position="6"/>
        <end position="23"/>
    </location>
</feature>
<evidence type="ECO:0000256" key="2">
    <source>
        <dbReference type="ARBA" id="ARBA00022448"/>
    </source>
</evidence>
<evidence type="ECO:0000256" key="8">
    <source>
        <dbReference type="SAM" id="Phobius"/>
    </source>
</evidence>
<evidence type="ECO:0000256" key="1">
    <source>
        <dbReference type="ARBA" id="ARBA00004141"/>
    </source>
</evidence>
<evidence type="ECO:0000259" key="9">
    <source>
        <dbReference type="Pfam" id="PF07885"/>
    </source>
</evidence>
<proteinExistence type="predicted"/>
<dbReference type="Gene3D" id="1.10.287.70">
    <property type="match status" value="1"/>
</dbReference>
<evidence type="ECO:0000313" key="12">
    <source>
        <dbReference type="WBParaSite" id="NBR_0001999401-mRNA-1"/>
    </source>
</evidence>
<reference evidence="12" key="1">
    <citation type="submission" date="2017-02" db="UniProtKB">
        <authorList>
            <consortium name="WormBaseParasite"/>
        </authorList>
    </citation>
    <scope>IDENTIFICATION</scope>
</reference>
<keyword evidence="2" id="KW-0813">Transport</keyword>
<dbReference type="GO" id="GO:0022841">
    <property type="term" value="F:potassium ion leak channel activity"/>
    <property type="evidence" value="ECO:0007669"/>
    <property type="project" value="TreeGrafter"/>
</dbReference>
<evidence type="ECO:0000256" key="6">
    <source>
        <dbReference type="ARBA" id="ARBA00023136"/>
    </source>
</evidence>
<feature type="transmembrane region" description="Helical" evidence="8">
    <location>
        <begin position="44"/>
        <end position="64"/>
    </location>
</feature>
<name>A0A0N4YRX2_NIPBR</name>
<gene>
    <name evidence="10" type="ORF">NBR_LOCUS19995</name>
</gene>
<dbReference type="GO" id="GO:0005886">
    <property type="term" value="C:plasma membrane"/>
    <property type="evidence" value="ECO:0007669"/>
    <property type="project" value="TreeGrafter"/>
</dbReference>
<evidence type="ECO:0000256" key="5">
    <source>
        <dbReference type="ARBA" id="ARBA00023065"/>
    </source>
</evidence>
<accession>A0A0N4YRX2</accession>
<keyword evidence="5" id="KW-0406">Ion transport</keyword>
<dbReference type="SUPFAM" id="SSF81324">
    <property type="entry name" value="Voltage-gated potassium channels"/>
    <property type="match status" value="1"/>
</dbReference>
<dbReference type="PANTHER" id="PTHR11003">
    <property type="entry name" value="POTASSIUM CHANNEL, SUBFAMILY K"/>
    <property type="match status" value="1"/>
</dbReference>
<dbReference type="WBParaSite" id="NBR_0001999401-mRNA-1">
    <property type="protein sequence ID" value="NBR_0001999401-mRNA-1"/>
    <property type="gene ID" value="NBR_0001999401"/>
</dbReference>
<organism evidence="12">
    <name type="scientific">Nippostrongylus brasiliensis</name>
    <name type="common">Rat hookworm</name>
    <dbReference type="NCBI Taxonomy" id="27835"/>
    <lineage>
        <taxon>Eukaryota</taxon>
        <taxon>Metazoa</taxon>
        <taxon>Ecdysozoa</taxon>
        <taxon>Nematoda</taxon>
        <taxon>Chromadorea</taxon>
        <taxon>Rhabditida</taxon>
        <taxon>Rhabditina</taxon>
        <taxon>Rhabditomorpha</taxon>
        <taxon>Strongyloidea</taxon>
        <taxon>Heligmosomidae</taxon>
        <taxon>Nippostrongylus</taxon>
    </lineage>
</organism>
<keyword evidence="11" id="KW-1185">Reference proteome</keyword>
<dbReference type="GO" id="GO:0030322">
    <property type="term" value="P:stabilization of membrane potential"/>
    <property type="evidence" value="ECO:0007669"/>
    <property type="project" value="TreeGrafter"/>
</dbReference>
<dbReference type="Pfam" id="PF07885">
    <property type="entry name" value="Ion_trans_2"/>
    <property type="match status" value="1"/>
</dbReference>
<dbReference type="GO" id="GO:0015271">
    <property type="term" value="F:outward rectifier potassium channel activity"/>
    <property type="evidence" value="ECO:0007669"/>
    <property type="project" value="TreeGrafter"/>
</dbReference>
<feature type="domain" description="Potassium channel" evidence="9">
    <location>
        <begin position="55"/>
        <end position="95"/>
    </location>
</feature>
<dbReference type="EMBL" id="UYSL01024694">
    <property type="protein sequence ID" value="VDL83731.1"/>
    <property type="molecule type" value="Genomic_DNA"/>
</dbReference>
<keyword evidence="4 8" id="KW-1133">Transmembrane helix</keyword>
<keyword evidence="7" id="KW-0407">Ion channel</keyword>
<protein>
    <submittedName>
        <fullName evidence="12">Ion_trans_2 domain-containing protein</fullName>
    </submittedName>
</protein>
<dbReference type="InterPro" id="IPR013099">
    <property type="entry name" value="K_chnl_dom"/>
</dbReference>
<dbReference type="STRING" id="27835.A0A0N4YRX2"/>
<sequence length="117" mass="13241">MFYAIFGIPLTLITIADVAKFLADFLGRPGDDNPLAEVSGARRFTVLFSLFGYMTLAAWVFTFYESGWSFLDSFYFCLISLMTVGFGDLYPQGEMEYMLSSMGELRESQNIKVFGEK</sequence>
<comment type="subcellular location">
    <subcellularLocation>
        <location evidence="1">Membrane</location>
        <topology evidence="1">Multi-pass membrane protein</topology>
    </subcellularLocation>
</comment>
<evidence type="ECO:0000256" key="4">
    <source>
        <dbReference type="ARBA" id="ARBA00022989"/>
    </source>
</evidence>
<dbReference type="AlphaFoldDB" id="A0A0N4YRX2"/>
<evidence type="ECO:0000313" key="10">
    <source>
        <dbReference type="EMBL" id="VDL83731.1"/>
    </source>
</evidence>
<reference evidence="10 11" key="2">
    <citation type="submission" date="2018-11" db="EMBL/GenBank/DDBJ databases">
        <authorList>
            <consortium name="Pathogen Informatics"/>
        </authorList>
    </citation>
    <scope>NUCLEOTIDE SEQUENCE [LARGE SCALE GENOMIC DNA]</scope>
</reference>
<evidence type="ECO:0000313" key="11">
    <source>
        <dbReference type="Proteomes" id="UP000271162"/>
    </source>
</evidence>
<evidence type="ECO:0000256" key="7">
    <source>
        <dbReference type="ARBA" id="ARBA00023303"/>
    </source>
</evidence>
<evidence type="ECO:0000256" key="3">
    <source>
        <dbReference type="ARBA" id="ARBA00022692"/>
    </source>
</evidence>
<dbReference type="InterPro" id="IPR003280">
    <property type="entry name" value="2pore_dom_K_chnl"/>
</dbReference>
<keyword evidence="3 8" id="KW-0812">Transmembrane</keyword>
<dbReference type="PANTHER" id="PTHR11003:SF156">
    <property type="entry name" value="POTASSIUM CHANNEL DOMAIN-CONTAINING PROTEIN"/>
    <property type="match status" value="1"/>
</dbReference>
<dbReference type="Proteomes" id="UP000271162">
    <property type="component" value="Unassembled WGS sequence"/>
</dbReference>
<feature type="transmembrane region" description="Helical" evidence="8">
    <location>
        <begin position="70"/>
        <end position="90"/>
    </location>
</feature>